<dbReference type="PANTHER" id="PTHR44846">
    <property type="entry name" value="MANNOSYL-D-GLYCERATE TRANSPORT/METABOLISM SYSTEM REPRESSOR MNGR-RELATED"/>
    <property type="match status" value="1"/>
</dbReference>
<dbReference type="PANTHER" id="PTHR44846:SF1">
    <property type="entry name" value="MANNOSYL-D-GLYCERATE TRANSPORT_METABOLISM SYSTEM REPRESSOR MNGR-RELATED"/>
    <property type="match status" value="1"/>
</dbReference>
<keyword evidence="3" id="KW-0804">Transcription</keyword>
<keyword evidence="1" id="KW-0805">Transcription regulation</keyword>
<dbReference type="EMBL" id="JALKCG010000001">
    <property type="protein sequence ID" value="MCK0207792.1"/>
    <property type="molecule type" value="Genomic_DNA"/>
</dbReference>
<gene>
    <name evidence="5" type="ORF">MWN33_07050</name>
</gene>
<organism evidence="5 6">
    <name type="scientific">Ancylobacter koreensis</name>
    <dbReference type="NCBI Taxonomy" id="266121"/>
    <lineage>
        <taxon>Bacteria</taxon>
        <taxon>Pseudomonadati</taxon>
        <taxon>Pseudomonadota</taxon>
        <taxon>Alphaproteobacteria</taxon>
        <taxon>Hyphomicrobiales</taxon>
        <taxon>Xanthobacteraceae</taxon>
        <taxon>Ancylobacter</taxon>
    </lineage>
</organism>
<dbReference type="SUPFAM" id="SSF64288">
    <property type="entry name" value="Chorismate lyase-like"/>
    <property type="match status" value="1"/>
</dbReference>
<evidence type="ECO:0000313" key="6">
    <source>
        <dbReference type="Proteomes" id="UP001202867"/>
    </source>
</evidence>
<dbReference type="PRINTS" id="PR00035">
    <property type="entry name" value="HTHGNTR"/>
</dbReference>
<reference evidence="6" key="1">
    <citation type="submission" date="2023-07" db="EMBL/GenBank/DDBJ databases">
        <title>Ancylobacter moscoviensis sp. nov., facultatively methylotrophic bacteria from activated sludge and the reclassification of Starkeya novella (Starkey 1934) Kelly et al. 2000 as Ancylobacter novellus comb. nov., Starkeya koreensis Im et al. 2006 as Ancylobacter koreensis comb.nov., Angulomicrobium tetraedrale Vasil'eva et al. 1986 as Ancylobacter tetraedralis comb. nov., Angulomicrobium amanitiforme Fritz et al. 2004 as Ancylobacter amanitiformis comb. nov. and Methylorhabdus multivorans Doronina et al. 1996 as Ancylobacter multivorans comb. nov. and emended description of the genus Ancylobacter.</title>
        <authorList>
            <person name="Doronina N."/>
            <person name="Chemodurova A."/>
            <person name="Grouzdev D."/>
            <person name="Koziaeva V."/>
            <person name="Shi W."/>
            <person name="Wu L."/>
            <person name="Kaparullina E."/>
        </authorList>
    </citation>
    <scope>NUCLEOTIDE SEQUENCE [LARGE SCALE GENOMIC DNA]</scope>
    <source>
        <strain evidence="6">Jip08</strain>
    </source>
</reference>
<dbReference type="Pfam" id="PF00392">
    <property type="entry name" value="GntR"/>
    <property type="match status" value="1"/>
</dbReference>
<sequence>MSPPSPQPRPPAGLLPESMPLYAQIKNLLIARVIKGEWGPGEVLPSEMRLAAEYNVHQGTVRKALDEMAAQNLVVRQQGKGTFVNASSMRHSTYHFFRVLPKSGTAMEPPATGFVSIETAPATEAEHARLRMPAGQREVVRSLRVRRFGGVPKIIERVAQPAYLFPGLADLYRELMPETTYGIIERRYRVLVVKVVERLTAVAATEEDGALLDMPAGTPLLEVDRIAEAIDGQYVEWRVSRCLTDAHEYVVELT</sequence>
<name>A0ABT0DKI5_9HYPH</name>
<dbReference type="SUPFAM" id="SSF46785">
    <property type="entry name" value="Winged helix' DNA-binding domain"/>
    <property type="match status" value="1"/>
</dbReference>
<dbReference type="CDD" id="cd07377">
    <property type="entry name" value="WHTH_GntR"/>
    <property type="match status" value="1"/>
</dbReference>
<dbReference type="RefSeq" id="WP_247199721.1">
    <property type="nucleotide sequence ID" value="NZ_JALKCG010000001.1"/>
</dbReference>
<feature type="domain" description="HTH gntR-type" evidence="4">
    <location>
        <begin position="19"/>
        <end position="87"/>
    </location>
</feature>
<keyword evidence="6" id="KW-1185">Reference proteome</keyword>
<accession>A0ABT0DKI5</accession>
<dbReference type="Gene3D" id="3.40.1410.10">
    <property type="entry name" value="Chorismate lyase-like"/>
    <property type="match status" value="1"/>
</dbReference>
<evidence type="ECO:0000256" key="3">
    <source>
        <dbReference type="ARBA" id="ARBA00023163"/>
    </source>
</evidence>
<dbReference type="Proteomes" id="UP001202867">
    <property type="component" value="Unassembled WGS sequence"/>
</dbReference>
<dbReference type="SMART" id="SM00866">
    <property type="entry name" value="UTRA"/>
    <property type="match status" value="1"/>
</dbReference>
<evidence type="ECO:0000256" key="2">
    <source>
        <dbReference type="ARBA" id="ARBA00023125"/>
    </source>
</evidence>
<protein>
    <submittedName>
        <fullName evidence="5">GntR family transcriptional regulator</fullName>
    </submittedName>
</protein>
<dbReference type="Pfam" id="PF07702">
    <property type="entry name" value="UTRA"/>
    <property type="match status" value="1"/>
</dbReference>
<dbReference type="InterPro" id="IPR000524">
    <property type="entry name" value="Tscrpt_reg_HTH_GntR"/>
</dbReference>
<dbReference type="InterPro" id="IPR036388">
    <property type="entry name" value="WH-like_DNA-bd_sf"/>
</dbReference>
<dbReference type="InterPro" id="IPR050679">
    <property type="entry name" value="Bact_HTH_transcr_reg"/>
</dbReference>
<comment type="caution">
    <text evidence="5">The sequence shown here is derived from an EMBL/GenBank/DDBJ whole genome shotgun (WGS) entry which is preliminary data.</text>
</comment>
<evidence type="ECO:0000256" key="1">
    <source>
        <dbReference type="ARBA" id="ARBA00023015"/>
    </source>
</evidence>
<evidence type="ECO:0000313" key="5">
    <source>
        <dbReference type="EMBL" id="MCK0207792.1"/>
    </source>
</evidence>
<dbReference type="InterPro" id="IPR028978">
    <property type="entry name" value="Chorismate_lyase_/UTRA_dom_sf"/>
</dbReference>
<dbReference type="InterPro" id="IPR036390">
    <property type="entry name" value="WH_DNA-bd_sf"/>
</dbReference>
<keyword evidence="2" id="KW-0238">DNA-binding</keyword>
<evidence type="ECO:0000259" key="4">
    <source>
        <dbReference type="PROSITE" id="PS50949"/>
    </source>
</evidence>
<proteinExistence type="predicted"/>
<dbReference type="PROSITE" id="PS50949">
    <property type="entry name" value="HTH_GNTR"/>
    <property type="match status" value="1"/>
</dbReference>
<dbReference type="Gene3D" id="1.10.10.10">
    <property type="entry name" value="Winged helix-like DNA-binding domain superfamily/Winged helix DNA-binding domain"/>
    <property type="match status" value="1"/>
</dbReference>
<dbReference type="SMART" id="SM00345">
    <property type="entry name" value="HTH_GNTR"/>
    <property type="match status" value="1"/>
</dbReference>
<dbReference type="InterPro" id="IPR011663">
    <property type="entry name" value="UTRA"/>
</dbReference>